<evidence type="ECO:0000256" key="1">
    <source>
        <dbReference type="SAM" id="MobiDB-lite"/>
    </source>
</evidence>
<evidence type="ECO:0000256" key="2">
    <source>
        <dbReference type="SAM" id="SignalP"/>
    </source>
</evidence>
<accession>A0ABT1ML47</accession>
<geneLocation type="plasmid" evidence="3">
    <name>unnamed1</name>
</geneLocation>
<reference evidence="3 4" key="1">
    <citation type="submission" date="2022-03" db="EMBL/GenBank/DDBJ databases">
        <authorList>
            <person name="He Y."/>
        </authorList>
    </citation>
    <scope>NUCLEOTIDE SEQUENCE [LARGE SCALE GENOMIC DNA]</scope>
    <source>
        <strain evidence="3 4">TK19116</strain>
        <plasmid evidence="3">unnamed1</plasmid>
    </source>
</reference>
<proteinExistence type="predicted"/>
<dbReference type="RefSeq" id="WP_255327985.1">
    <property type="nucleotide sequence ID" value="NZ_JAKZEU010000001.1"/>
</dbReference>
<feature type="compositionally biased region" description="Polar residues" evidence="1">
    <location>
        <begin position="30"/>
        <end position="49"/>
    </location>
</feature>
<protein>
    <submittedName>
        <fullName evidence="3">Uncharacterized protein</fullName>
    </submittedName>
</protein>
<sequence>MSRLPFTVLTIAALTLGTVPVVAQEATPVPQTTMPTLPQGEATAQQTVPSDDAAPVQTRPMPASGGSRCGHSKGLTS</sequence>
<evidence type="ECO:0000313" key="4">
    <source>
        <dbReference type="Proteomes" id="UP001203945"/>
    </source>
</evidence>
<keyword evidence="4" id="KW-1185">Reference proteome</keyword>
<evidence type="ECO:0000313" key="3">
    <source>
        <dbReference type="EMBL" id="MCQ0969022.1"/>
    </source>
</evidence>
<gene>
    <name evidence="3" type="ORF">MLD63_01050</name>
</gene>
<dbReference type="Proteomes" id="UP001203945">
    <property type="component" value="Unassembled WGS sequence"/>
</dbReference>
<name>A0ABT1ML47_9RHOB</name>
<dbReference type="EMBL" id="JAKZEU010000001">
    <property type="protein sequence ID" value="MCQ0969022.1"/>
    <property type="molecule type" value="Genomic_DNA"/>
</dbReference>
<organism evidence="3 4">
    <name type="scientific">Paracoccus albicereus</name>
    <dbReference type="NCBI Taxonomy" id="2922394"/>
    <lineage>
        <taxon>Bacteria</taxon>
        <taxon>Pseudomonadati</taxon>
        <taxon>Pseudomonadota</taxon>
        <taxon>Alphaproteobacteria</taxon>
        <taxon>Rhodobacterales</taxon>
        <taxon>Paracoccaceae</taxon>
        <taxon>Paracoccus</taxon>
    </lineage>
</organism>
<keyword evidence="3" id="KW-0614">Plasmid</keyword>
<keyword evidence="2" id="KW-0732">Signal</keyword>
<feature type="region of interest" description="Disordered" evidence="1">
    <location>
        <begin position="30"/>
        <end position="77"/>
    </location>
</feature>
<feature type="chain" id="PRO_5045052553" evidence="2">
    <location>
        <begin position="24"/>
        <end position="77"/>
    </location>
</feature>
<feature type="signal peptide" evidence="2">
    <location>
        <begin position="1"/>
        <end position="23"/>
    </location>
</feature>
<comment type="caution">
    <text evidence="3">The sequence shown here is derived from an EMBL/GenBank/DDBJ whole genome shotgun (WGS) entry which is preliminary data.</text>
</comment>